<accession>A0A2P2CDY0</accession>
<feature type="transmembrane region" description="Helical" evidence="5">
    <location>
        <begin position="12"/>
        <end position="30"/>
    </location>
</feature>
<keyword evidence="3 5" id="KW-1133">Transmembrane helix</keyword>
<feature type="transmembrane region" description="Helical" evidence="5">
    <location>
        <begin position="112"/>
        <end position="129"/>
    </location>
</feature>
<evidence type="ECO:0000313" key="7">
    <source>
        <dbReference type="EMBL" id="CUR60171.1"/>
    </source>
</evidence>
<dbReference type="EMBL" id="CZKA01000067">
    <property type="protein sequence ID" value="CUR60171.1"/>
    <property type="molecule type" value="Genomic_DNA"/>
</dbReference>
<feature type="transmembrane region" description="Helical" evidence="5">
    <location>
        <begin position="228"/>
        <end position="248"/>
    </location>
</feature>
<feature type="transmembrane region" description="Helical" evidence="5">
    <location>
        <begin position="401"/>
        <end position="422"/>
    </location>
</feature>
<dbReference type="GO" id="GO:0016020">
    <property type="term" value="C:membrane"/>
    <property type="evidence" value="ECO:0007669"/>
    <property type="project" value="UniProtKB-SubCell"/>
</dbReference>
<feature type="transmembrane region" description="Helical" evidence="5">
    <location>
        <begin position="434"/>
        <end position="456"/>
    </location>
</feature>
<dbReference type="SUPFAM" id="SSF103473">
    <property type="entry name" value="MFS general substrate transporter"/>
    <property type="match status" value="1"/>
</dbReference>
<dbReference type="InterPro" id="IPR036259">
    <property type="entry name" value="MFS_trans_sf"/>
</dbReference>
<dbReference type="InterPro" id="IPR020846">
    <property type="entry name" value="MFS_dom"/>
</dbReference>
<organism evidence="7">
    <name type="scientific">metagenome</name>
    <dbReference type="NCBI Taxonomy" id="256318"/>
    <lineage>
        <taxon>unclassified sequences</taxon>
        <taxon>metagenomes</taxon>
    </lineage>
</organism>
<name>A0A2P2CDY0_9ZZZZ</name>
<feature type="domain" description="Major facilitator superfamily (MFS) profile" evidence="6">
    <location>
        <begin position="13"/>
        <end position="460"/>
    </location>
</feature>
<feature type="transmembrane region" description="Helical" evidence="5">
    <location>
        <begin position="166"/>
        <end position="183"/>
    </location>
</feature>
<feature type="transmembrane region" description="Helical" evidence="5">
    <location>
        <begin position="204"/>
        <end position="222"/>
    </location>
</feature>
<dbReference type="PANTHER" id="PTHR42718">
    <property type="entry name" value="MAJOR FACILITATOR SUPERFAMILY MULTIDRUG TRANSPORTER MFSC"/>
    <property type="match status" value="1"/>
</dbReference>
<evidence type="ECO:0000256" key="5">
    <source>
        <dbReference type="SAM" id="Phobius"/>
    </source>
</evidence>
<dbReference type="InterPro" id="IPR011701">
    <property type="entry name" value="MFS"/>
</dbReference>
<reference evidence="7" key="1">
    <citation type="submission" date="2015-08" db="EMBL/GenBank/DDBJ databases">
        <authorList>
            <person name="Babu N.S."/>
            <person name="Beckwith C.J."/>
            <person name="Beseler K.G."/>
            <person name="Brison A."/>
            <person name="Carone J.V."/>
            <person name="Caskin T.P."/>
            <person name="Diamond M."/>
            <person name="Durham M.E."/>
            <person name="Foxe J.M."/>
            <person name="Go M."/>
            <person name="Henderson B.A."/>
            <person name="Jones I.B."/>
            <person name="McGettigan J.A."/>
            <person name="Micheletti S.J."/>
            <person name="Nasrallah M.E."/>
            <person name="Ortiz D."/>
            <person name="Piller C.R."/>
            <person name="Privatt S.R."/>
            <person name="Schneider S.L."/>
            <person name="Sharp S."/>
            <person name="Smith T.C."/>
            <person name="Stanton J.D."/>
            <person name="Ullery H.E."/>
            <person name="Wilson R.J."/>
            <person name="Serrano M.G."/>
            <person name="Buck G."/>
            <person name="Lee V."/>
            <person name="Wang Y."/>
            <person name="Carvalho R."/>
            <person name="Voegtly L."/>
            <person name="Shi R."/>
            <person name="Duckworth R."/>
            <person name="Johnson A."/>
            <person name="Loviza R."/>
            <person name="Walstead R."/>
            <person name="Shah Z."/>
            <person name="Kiflezghi M."/>
            <person name="Wade K."/>
            <person name="Ball S.L."/>
            <person name="Bradley K.W."/>
            <person name="Asai D.J."/>
            <person name="Bowman C.A."/>
            <person name="Russell D.A."/>
            <person name="Pope W.H."/>
            <person name="Jacobs-Sera D."/>
            <person name="Hendrix R.W."/>
            <person name="Hatfull G.F."/>
        </authorList>
    </citation>
    <scope>NUCLEOTIDE SEQUENCE</scope>
</reference>
<protein>
    <submittedName>
        <fullName evidence="7">Putative Transmembrane efflux protein</fullName>
    </submittedName>
</protein>
<evidence type="ECO:0000256" key="1">
    <source>
        <dbReference type="ARBA" id="ARBA00004141"/>
    </source>
</evidence>
<feature type="transmembrane region" description="Helical" evidence="5">
    <location>
        <begin position="268"/>
        <end position="289"/>
    </location>
</feature>
<dbReference type="Gene3D" id="1.20.1250.20">
    <property type="entry name" value="MFS general substrate transporter like domains"/>
    <property type="match status" value="1"/>
</dbReference>
<dbReference type="PANTHER" id="PTHR42718:SF49">
    <property type="entry name" value="EXPORT PROTEIN"/>
    <property type="match status" value="1"/>
</dbReference>
<dbReference type="GO" id="GO:0022857">
    <property type="term" value="F:transmembrane transporter activity"/>
    <property type="evidence" value="ECO:0007669"/>
    <property type="project" value="InterPro"/>
</dbReference>
<feature type="transmembrane region" description="Helical" evidence="5">
    <location>
        <begin position="332"/>
        <end position="352"/>
    </location>
</feature>
<dbReference type="AlphaFoldDB" id="A0A2P2CDY0"/>
<sequence>MEYAVPHPATARPLLMVSLGTALVLVTYVTPMATVPATAADLAAGPVARAWILSSMSVGLAAFLLATGVLGDSHGHRRTYLWGMTALGLGALGSAAATDAAVFVAARVVEGAGGAAILACGLAILADVFPAGAPRGQATAVWGASVGLGISVGCVLAAALDIGSGWRETYAVVGVAALLLIPATRRWVRLPVVTRGAPARRVDVAGLLLLSGAMTLLVTALTQGRSGVTALTLVLVTAAAVALALFAWTETRVAHPLLDPALLGEPRFVGATLGALVLGVGVIGTTSFVPTIVQRGLGGTLWTGSLLILVWSVTSVLTAVSLRRSPWPLTGTAPLAGLFVVVSLGLALAWGMRVDSSPWRLVPALLVSGLATGLLNALLGREAVASVPTDRTAMGSGANQTARYLGAACGITLFTVVATHAGGGEDPASLMVGWNAAVAVSAAVTLVGAVLLALVARAEISRRTSPVPEDAQLRTSRS</sequence>
<dbReference type="PROSITE" id="PS50850">
    <property type="entry name" value="MFS"/>
    <property type="match status" value="1"/>
</dbReference>
<evidence type="ECO:0000256" key="3">
    <source>
        <dbReference type="ARBA" id="ARBA00022989"/>
    </source>
</evidence>
<keyword evidence="2 5" id="KW-0812">Transmembrane</keyword>
<dbReference type="Pfam" id="PF07690">
    <property type="entry name" value="MFS_1"/>
    <property type="match status" value="1"/>
</dbReference>
<comment type="subcellular location">
    <subcellularLocation>
        <location evidence="1">Membrane</location>
        <topology evidence="1">Multi-pass membrane protein</topology>
    </subcellularLocation>
</comment>
<proteinExistence type="predicted"/>
<gene>
    <name evidence="7" type="ORF">NOCA270115</name>
</gene>
<evidence type="ECO:0000256" key="2">
    <source>
        <dbReference type="ARBA" id="ARBA00022692"/>
    </source>
</evidence>
<keyword evidence="4 5" id="KW-0472">Membrane</keyword>
<feature type="transmembrane region" description="Helical" evidence="5">
    <location>
        <begin position="82"/>
        <end position="106"/>
    </location>
</feature>
<feature type="transmembrane region" description="Helical" evidence="5">
    <location>
        <begin position="301"/>
        <end position="320"/>
    </location>
</feature>
<evidence type="ECO:0000259" key="6">
    <source>
        <dbReference type="PROSITE" id="PS50850"/>
    </source>
</evidence>
<feature type="transmembrane region" description="Helical" evidence="5">
    <location>
        <begin position="141"/>
        <end position="160"/>
    </location>
</feature>
<feature type="transmembrane region" description="Helical" evidence="5">
    <location>
        <begin position="50"/>
        <end position="70"/>
    </location>
</feature>
<feature type="transmembrane region" description="Helical" evidence="5">
    <location>
        <begin position="358"/>
        <end position="380"/>
    </location>
</feature>
<evidence type="ECO:0000256" key="4">
    <source>
        <dbReference type="ARBA" id="ARBA00023136"/>
    </source>
</evidence>